<dbReference type="Proteomes" id="UP001280121">
    <property type="component" value="Unassembled WGS sequence"/>
</dbReference>
<reference evidence="1" key="1">
    <citation type="journal article" date="2023" name="Plant J.">
        <title>Genome sequences and population genomics provide insights into the demographic history, inbreeding, and mutation load of two 'living fossil' tree species of Dipteronia.</title>
        <authorList>
            <person name="Feng Y."/>
            <person name="Comes H.P."/>
            <person name="Chen J."/>
            <person name="Zhu S."/>
            <person name="Lu R."/>
            <person name="Zhang X."/>
            <person name="Li P."/>
            <person name="Qiu J."/>
            <person name="Olsen K.M."/>
            <person name="Qiu Y."/>
        </authorList>
    </citation>
    <scope>NUCLEOTIDE SEQUENCE</scope>
    <source>
        <strain evidence="1">KIB01</strain>
    </source>
</reference>
<evidence type="ECO:0000313" key="2">
    <source>
        <dbReference type="Proteomes" id="UP001280121"/>
    </source>
</evidence>
<accession>A0AAD9UB05</accession>
<sequence length="121" mass="13911">MSIDPMEHELSEIIEDDTDHDIIRQVSSSTEWITTINRQMDGEINLFLSIRLAYIFGKDRATGKTTYTSENLATDVDVDDNFDNEFEMFGNFSPMSVNQTDYNQAIHLTLSQLFSNKMSRS</sequence>
<proteinExistence type="predicted"/>
<dbReference type="AlphaFoldDB" id="A0AAD9UB05"/>
<keyword evidence="2" id="KW-1185">Reference proteome</keyword>
<gene>
    <name evidence="1" type="ORF">Ddye_018347</name>
</gene>
<name>A0AAD9UB05_9ROSI</name>
<organism evidence="1 2">
    <name type="scientific">Dipteronia dyeriana</name>
    <dbReference type="NCBI Taxonomy" id="168575"/>
    <lineage>
        <taxon>Eukaryota</taxon>
        <taxon>Viridiplantae</taxon>
        <taxon>Streptophyta</taxon>
        <taxon>Embryophyta</taxon>
        <taxon>Tracheophyta</taxon>
        <taxon>Spermatophyta</taxon>
        <taxon>Magnoliopsida</taxon>
        <taxon>eudicotyledons</taxon>
        <taxon>Gunneridae</taxon>
        <taxon>Pentapetalae</taxon>
        <taxon>rosids</taxon>
        <taxon>malvids</taxon>
        <taxon>Sapindales</taxon>
        <taxon>Sapindaceae</taxon>
        <taxon>Hippocastanoideae</taxon>
        <taxon>Acereae</taxon>
        <taxon>Dipteronia</taxon>
    </lineage>
</organism>
<dbReference type="EMBL" id="JANJYI010000005">
    <property type="protein sequence ID" value="KAK2650858.1"/>
    <property type="molecule type" value="Genomic_DNA"/>
</dbReference>
<evidence type="ECO:0000313" key="1">
    <source>
        <dbReference type="EMBL" id="KAK2650858.1"/>
    </source>
</evidence>
<comment type="caution">
    <text evidence="1">The sequence shown here is derived from an EMBL/GenBank/DDBJ whole genome shotgun (WGS) entry which is preliminary data.</text>
</comment>
<protein>
    <submittedName>
        <fullName evidence="1">Uncharacterized protein</fullName>
    </submittedName>
</protein>